<dbReference type="EMBL" id="JACSQG010000001">
    <property type="protein sequence ID" value="MBD7976531.1"/>
    <property type="molecule type" value="Genomic_DNA"/>
</dbReference>
<dbReference type="RefSeq" id="WP_251835276.1">
    <property type="nucleotide sequence ID" value="NZ_JACSQG010000001.1"/>
</dbReference>
<keyword evidence="2" id="KW-1185">Reference proteome</keyword>
<comment type="caution">
    <text evidence="1">The sequence shown here is derived from an EMBL/GenBank/DDBJ whole genome shotgun (WGS) entry which is preliminary data.</text>
</comment>
<gene>
    <name evidence="1" type="ORF">H9642_04945</name>
</gene>
<proteinExistence type="predicted"/>
<name>A0ABR8TL80_9PSED</name>
<evidence type="ECO:0000313" key="2">
    <source>
        <dbReference type="Proteomes" id="UP000611945"/>
    </source>
</evidence>
<protein>
    <submittedName>
        <fullName evidence="1">Uncharacterized protein</fullName>
    </submittedName>
</protein>
<reference evidence="1 2" key="1">
    <citation type="submission" date="2020-08" db="EMBL/GenBank/DDBJ databases">
        <title>A Genomic Blueprint of the Chicken Gut Microbiome.</title>
        <authorList>
            <person name="Gilroy R."/>
            <person name="Ravi A."/>
            <person name="Getino M."/>
            <person name="Pursley I."/>
            <person name="Horton D.L."/>
            <person name="Alikhan N.-F."/>
            <person name="Baker D."/>
            <person name="Gharbi K."/>
            <person name="Hall N."/>
            <person name="Watson M."/>
            <person name="Adriaenssens E.M."/>
            <person name="Foster-Nyarko E."/>
            <person name="Jarju S."/>
            <person name="Secka A."/>
            <person name="Antonio M."/>
            <person name="Oren A."/>
            <person name="Chaudhuri R."/>
            <person name="La Ragione R.M."/>
            <person name="Hildebrand F."/>
            <person name="Pallen M.J."/>
        </authorList>
    </citation>
    <scope>NUCLEOTIDE SEQUENCE [LARGE SCALE GENOMIC DNA]</scope>
    <source>
        <strain evidence="1 2">Sa2CUA2</strain>
    </source>
</reference>
<dbReference type="Proteomes" id="UP000611945">
    <property type="component" value="Unassembled WGS sequence"/>
</dbReference>
<accession>A0ABR8TL80</accession>
<organism evidence="1 2">
    <name type="scientific">Serpens gallinarum</name>
    <dbReference type="NCBI Taxonomy" id="2763075"/>
    <lineage>
        <taxon>Bacteria</taxon>
        <taxon>Pseudomonadati</taxon>
        <taxon>Pseudomonadota</taxon>
        <taxon>Gammaproteobacteria</taxon>
        <taxon>Pseudomonadales</taxon>
        <taxon>Pseudomonadaceae</taxon>
        <taxon>Pseudomonas</taxon>
    </lineage>
</organism>
<evidence type="ECO:0000313" key="1">
    <source>
        <dbReference type="EMBL" id="MBD7976531.1"/>
    </source>
</evidence>
<sequence>MSKRLQLILIIAAFVLVGGYFSAHSYVEQEIQGALTRWLEENELEERMSWESSSVSLLDQSLTLTGVTLTLDGADPLSAREVVISDYLENAERLRSRVRISGLIQQGAELEEINQMLRDQAALLNLSEAQTLQIAPVDLLVVSDQNDVTGEALSEFSLTMPGVISADVHLSMTDLYDLRAQSKRLNAQLMAKTTPEELSAKDIQQVLDVLLKGSLDAFSLRLEDQGLLPFALTAWRGNNGFSEEQFTQWIENSRSGCQFVLYSLPETLAPTCDLVEPLLRGQLRELTLAASPQQPVKLAELFEVTSNPALVTVFDQLNLSITGQ</sequence>